<dbReference type="AlphaFoldDB" id="A0A8X6XPQ8"/>
<keyword evidence="3" id="KW-1185">Reference proteome</keyword>
<comment type="caution">
    <text evidence="2">The sequence shown here is derived from an EMBL/GenBank/DDBJ whole genome shotgun (WGS) entry which is preliminary data.</text>
</comment>
<gene>
    <name evidence="2" type="ORF">TNIN_324521</name>
</gene>
<protein>
    <submittedName>
        <fullName evidence="2">Uncharacterized protein</fullName>
    </submittedName>
</protein>
<dbReference type="Proteomes" id="UP000886998">
    <property type="component" value="Unassembled WGS sequence"/>
</dbReference>
<accession>A0A8X6XPQ8</accession>
<evidence type="ECO:0000313" key="2">
    <source>
        <dbReference type="EMBL" id="GFY57219.1"/>
    </source>
</evidence>
<evidence type="ECO:0000313" key="3">
    <source>
        <dbReference type="Proteomes" id="UP000886998"/>
    </source>
</evidence>
<organism evidence="2 3">
    <name type="scientific">Trichonephila inaurata madagascariensis</name>
    <dbReference type="NCBI Taxonomy" id="2747483"/>
    <lineage>
        <taxon>Eukaryota</taxon>
        <taxon>Metazoa</taxon>
        <taxon>Ecdysozoa</taxon>
        <taxon>Arthropoda</taxon>
        <taxon>Chelicerata</taxon>
        <taxon>Arachnida</taxon>
        <taxon>Araneae</taxon>
        <taxon>Araneomorphae</taxon>
        <taxon>Entelegynae</taxon>
        <taxon>Araneoidea</taxon>
        <taxon>Nephilidae</taxon>
        <taxon>Trichonephila</taxon>
        <taxon>Trichonephila inaurata</taxon>
    </lineage>
</organism>
<name>A0A8X6XPQ8_9ARAC</name>
<dbReference type="EMBL" id="BMAV01011392">
    <property type="protein sequence ID" value="GFY57219.1"/>
    <property type="molecule type" value="Genomic_DNA"/>
</dbReference>
<reference evidence="2" key="1">
    <citation type="submission" date="2020-08" db="EMBL/GenBank/DDBJ databases">
        <title>Multicomponent nature underlies the extraordinary mechanical properties of spider dragline silk.</title>
        <authorList>
            <person name="Kono N."/>
            <person name="Nakamura H."/>
            <person name="Mori M."/>
            <person name="Yoshida Y."/>
            <person name="Ohtoshi R."/>
            <person name="Malay A.D."/>
            <person name="Moran D.A.P."/>
            <person name="Tomita M."/>
            <person name="Numata K."/>
            <person name="Arakawa K."/>
        </authorList>
    </citation>
    <scope>NUCLEOTIDE SEQUENCE</scope>
</reference>
<feature type="compositionally biased region" description="Polar residues" evidence="1">
    <location>
        <begin position="173"/>
        <end position="197"/>
    </location>
</feature>
<sequence>MGHFIKRRKYQDGKRLQSIVHPSSFLRPRFSRLFFSRSPRSISSGLVSPVVARSSSVYRGPAARSRVYRSTCCQVQAVDPYKKSDINLCFLTEAEGTAAARDIPPRSSLTSLPRGYGPASRQPPANLHSGRETACDAAKEPEDFCECYVTQPVDGLVKEDSVKFKGKKKRASYDNQPQNKTNLHASCISDPQSSSFC</sequence>
<evidence type="ECO:0000256" key="1">
    <source>
        <dbReference type="SAM" id="MobiDB-lite"/>
    </source>
</evidence>
<feature type="region of interest" description="Disordered" evidence="1">
    <location>
        <begin position="101"/>
        <end position="133"/>
    </location>
</feature>
<proteinExistence type="predicted"/>
<feature type="region of interest" description="Disordered" evidence="1">
    <location>
        <begin position="166"/>
        <end position="197"/>
    </location>
</feature>